<dbReference type="InterPro" id="IPR011050">
    <property type="entry name" value="Pectin_lyase_fold/virulence"/>
</dbReference>
<dbReference type="Proteomes" id="UP001374893">
    <property type="component" value="Chromosome"/>
</dbReference>
<protein>
    <submittedName>
        <fullName evidence="2">Pectinlyase</fullName>
    </submittedName>
</protein>
<dbReference type="RefSeq" id="WP_338688619.1">
    <property type="nucleotide sequence ID" value="NZ_AP024702.1"/>
</dbReference>
<dbReference type="SUPFAM" id="SSF51126">
    <property type="entry name" value="Pectin lyase-like"/>
    <property type="match status" value="1"/>
</dbReference>
<proteinExistence type="predicted"/>
<dbReference type="InterPro" id="IPR012334">
    <property type="entry name" value="Pectin_lyas_fold"/>
</dbReference>
<dbReference type="EMBL" id="AP024702">
    <property type="protein sequence ID" value="BCX46747.1"/>
    <property type="molecule type" value="Genomic_DNA"/>
</dbReference>
<accession>A0ABN6H2D0</accession>
<evidence type="ECO:0000259" key="1">
    <source>
        <dbReference type="Pfam" id="PF12708"/>
    </source>
</evidence>
<gene>
    <name evidence="2" type="ORF">HAHE_06550</name>
</gene>
<evidence type="ECO:0000313" key="2">
    <source>
        <dbReference type="EMBL" id="BCX46747.1"/>
    </source>
</evidence>
<sequence>MRFAALLLTLSMPLFGGESKLWSDGGENWDPAGRLPDFSFAGYGCGEHAIPEVPDAVNVRELGAVGDGVHDDSEAFLKAIKAVSDLGKPGAIRIPAGRYKITRILEVTKPGIVFRGDGPDQSVIFCPTPLEKIRSNMGKTTGGRATSNYSWSGGFIWFKGSERGKALGEPTASVPRGSRRIPVDATRFGGVNAGDWIQIDLKDDSERSLLSHLYSGDPGDVSKIAPGSHRTSFVSRVASVDEGVLTLERHLRTDLRPEWSPRISTFEPSVRDCGVEDLSFAFPPRSYKGHFTELGYNGIALSNVSDCWVRGVRFLNADSGIFVSGRFCTMSDLQFGLSEESKTQGGNFGHHGVSMTGDDNLLTRFNFQQRFIHDITVARGAGNVASKGRGTDLCFDHHERAPYENLFTDLDVGAGTRVWHSGGGAKLGRHCGARGTFWNLRSERPVPAPGSFGPASMNLVGVPVKGDPVTDANGRWIEIFAPGELDPSDLHAAQMERRLAAE</sequence>
<evidence type="ECO:0000313" key="3">
    <source>
        <dbReference type="Proteomes" id="UP001374893"/>
    </source>
</evidence>
<keyword evidence="3" id="KW-1185">Reference proteome</keyword>
<reference evidence="2 3" key="1">
    <citation type="submission" date="2021-06" db="EMBL/GenBank/DDBJ databases">
        <title>Complete genome of Haloferula helveola possessing various polysaccharide degrading enzymes.</title>
        <authorList>
            <person name="Takami H."/>
            <person name="Huang C."/>
            <person name="Hamasaki K."/>
        </authorList>
    </citation>
    <scope>NUCLEOTIDE SEQUENCE [LARGE SCALE GENOMIC DNA]</scope>
    <source>
        <strain evidence="2 3">CN-1</strain>
    </source>
</reference>
<organism evidence="2 3">
    <name type="scientific">Haloferula helveola</name>
    <dbReference type="NCBI Taxonomy" id="490095"/>
    <lineage>
        <taxon>Bacteria</taxon>
        <taxon>Pseudomonadati</taxon>
        <taxon>Verrucomicrobiota</taxon>
        <taxon>Verrucomicrobiia</taxon>
        <taxon>Verrucomicrobiales</taxon>
        <taxon>Verrucomicrobiaceae</taxon>
        <taxon>Haloferula</taxon>
    </lineage>
</organism>
<name>A0ABN6H2D0_9BACT</name>
<dbReference type="InterPro" id="IPR024535">
    <property type="entry name" value="RHGA/B-epi-like_pectate_lyase"/>
</dbReference>
<dbReference type="Pfam" id="PF12708">
    <property type="entry name" value="Pect-lyase_RHGA_epim"/>
    <property type="match status" value="1"/>
</dbReference>
<feature type="domain" description="Rhamnogalacturonase A/B/Epimerase-like pectate lyase" evidence="1">
    <location>
        <begin position="57"/>
        <end position="124"/>
    </location>
</feature>
<dbReference type="Gene3D" id="2.160.20.10">
    <property type="entry name" value="Single-stranded right-handed beta-helix, Pectin lyase-like"/>
    <property type="match status" value="1"/>
</dbReference>